<name>A0A316AQE7_9BACT</name>
<accession>A0A316AQE7</accession>
<proteinExistence type="predicted"/>
<reference evidence="1 2" key="1">
    <citation type="submission" date="2018-03" db="EMBL/GenBank/DDBJ databases">
        <title>Genomic Encyclopedia of Archaeal and Bacterial Type Strains, Phase II (KMG-II): from individual species to whole genera.</title>
        <authorList>
            <person name="Goeker M."/>
        </authorList>
    </citation>
    <scope>NUCLEOTIDE SEQUENCE [LARGE SCALE GENOMIC DNA]</scope>
    <source>
        <strain evidence="1 2">DSM 100346</strain>
    </source>
</reference>
<dbReference type="Proteomes" id="UP000245880">
    <property type="component" value="Unassembled WGS sequence"/>
</dbReference>
<evidence type="ECO:0008006" key="3">
    <source>
        <dbReference type="Google" id="ProtNLM"/>
    </source>
</evidence>
<organism evidence="1 2">
    <name type="scientific">Dyadobacter jejuensis</name>
    <dbReference type="NCBI Taxonomy" id="1082580"/>
    <lineage>
        <taxon>Bacteria</taxon>
        <taxon>Pseudomonadati</taxon>
        <taxon>Bacteroidota</taxon>
        <taxon>Cytophagia</taxon>
        <taxon>Cytophagales</taxon>
        <taxon>Spirosomataceae</taxon>
        <taxon>Dyadobacter</taxon>
    </lineage>
</organism>
<dbReference type="AlphaFoldDB" id="A0A316AQE7"/>
<sequence length="258" mass="28881">MLLPIDSGLILVKVYDKLKKNDAIMKLHLSLLFALSLQVAVAQVPKGAWKSQEPTGSTSMMIVADNYLSIASYSVLNKYFERTEGGPFTMQGDQLVYTPEYNTADSTKIGIPIHFTVSRKDGVLTLRYKDAWVWMQVDDAQGVPMAGAWHITERAQEGSDQLVKIHQSGTRKTLKILSATRFQWIAIDPAKKGFYGTGGGTYKIENGKYTEKIEFFSRDNNRVGASLQFDWGLQNGRWDHSGKSSKGASIHEIWEKIP</sequence>
<comment type="caution">
    <text evidence="1">The sequence shown here is derived from an EMBL/GenBank/DDBJ whole genome shotgun (WGS) entry which is preliminary data.</text>
</comment>
<dbReference type="Gene3D" id="2.40.128.490">
    <property type="entry name" value="Uncharacterised protein PF14869, DUF4488"/>
    <property type="match status" value="1"/>
</dbReference>
<dbReference type="EMBL" id="QGDT01000001">
    <property type="protein sequence ID" value="PWJ59953.1"/>
    <property type="molecule type" value="Genomic_DNA"/>
</dbReference>
<gene>
    <name evidence="1" type="ORF">CLV98_101128</name>
</gene>
<protein>
    <recommendedName>
        <fullName evidence="3">Membrane or secreted protein</fullName>
    </recommendedName>
</protein>
<evidence type="ECO:0000313" key="1">
    <source>
        <dbReference type="EMBL" id="PWJ59953.1"/>
    </source>
</evidence>
<evidence type="ECO:0000313" key="2">
    <source>
        <dbReference type="Proteomes" id="UP000245880"/>
    </source>
</evidence>
<keyword evidence="2" id="KW-1185">Reference proteome</keyword>